<dbReference type="VEuPathDB" id="FungiDB:I303_07281"/>
<organism evidence="2">
    <name type="scientific">Kwoniella dejecticola CBS 10117</name>
    <dbReference type="NCBI Taxonomy" id="1296121"/>
    <lineage>
        <taxon>Eukaryota</taxon>
        <taxon>Fungi</taxon>
        <taxon>Dikarya</taxon>
        <taxon>Basidiomycota</taxon>
        <taxon>Agaricomycotina</taxon>
        <taxon>Tremellomycetes</taxon>
        <taxon>Tremellales</taxon>
        <taxon>Cryptococcaceae</taxon>
        <taxon>Kwoniella</taxon>
    </lineage>
</organism>
<feature type="compositionally biased region" description="Polar residues" evidence="1">
    <location>
        <begin position="540"/>
        <end position="550"/>
    </location>
</feature>
<evidence type="ECO:0008006" key="3">
    <source>
        <dbReference type="Google" id="ProtNLM"/>
    </source>
</evidence>
<dbReference type="OrthoDB" id="2142040at2759"/>
<dbReference type="PANTHER" id="PTHR34706:SF1">
    <property type="entry name" value="VWFA DOMAIN-CONTAINING PROTEIN"/>
    <property type="match status" value="1"/>
</dbReference>
<feature type="compositionally biased region" description="Low complexity" evidence="1">
    <location>
        <begin position="160"/>
        <end position="171"/>
    </location>
</feature>
<feature type="compositionally biased region" description="Polar residues" evidence="1">
    <location>
        <begin position="434"/>
        <end position="452"/>
    </location>
</feature>
<name>A0A1A5ZXI6_9TREE</name>
<dbReference type="STRING" id="1296121.A0A1A5ZXI6"/>
<dbReference type="EMBL" id="KI894035">
    <property type="protein sequence ID" value="OBR82521.1"/>
    <property type="molecule type" value="Genomic_DNA"/>
</dbReference>
<evidence type="ECO:0000313" key="2">
    <source>
        <dbReference type="EMBL" id="OBR82521.1"/>
    </source>
</evidence>
<feature type="compositionally biased region" description="Low complexity" evidence="1">
    <location>
        <begin position="132"/>
        <end position="149"/>
    </location>
</feature>
<feature type="compositionally biased region" description="Polar residues" evidence="1">
    <location>
        <begin position="465"/>
        <end position="492"/>
    </location>
</feature>
<dbReference type="SUPFAM" id="SSF53300">
    <property type="entry name" value="vWA-like"/>
    <property type="match status" value="1"/>
</dbReference>
<feature type="region of interest" description="Disordered" evidence="1">
    <location>
        <begin position="281"/>
        <end position="312"/>
    </location>
</feature>
<protein>
    <recommendedName>
        <fullName evidence="3">VWFA domain-containing protein</fullName>
    </recommendedName>
</protein>
<feature type="compositionally biased region" description="Polar residues" evidence="1">
    <location>
        <begin position="558"/>
        <end position="569"/>
    </location>
</feature>
<feature type="compositionally biased region" description="Basic and acidic residues" evidence="1">
    <location>
        <begin position="172"/>
        <end position="182"/>
    </location>
</feature>
<evidence type="ECO:0000256" key="1">
    <source>
        <dbReference type="SAM" id="MobiDB-lite"/>
    </source>
</evidence>
<feature type="compositionally biased region" description="Polar residues" evidence="1">
    <location>
        <begin position="101"/>
        <end position="131"/>
    </location>
</feature>
<feature type="region of interest" description="Disordered" evidence="1">
    <location>
        <begin position="97"/>
        <end position="231"/>
    </location>
</feature>
<accession>A0A1A5ZXI6</accession>
<feature type="region of interest" description="Disordered" evidence="1">
    <location>
        <begin position="330"/>
        <end position="579"/>
    </location>
</feature>
<proteinExistence type="predicted"/>
<feature type="region of interest" description="Disordered" evidence="1">
    <location>
        <begin position="688"/>
        <end position="709"/>
    </location>
</feature>
<dbReference type="InterPro" id="IPR036465">
    <property type="entry name" value="vWFA_dom_sf"/>
</dbReference>
<feature type="compositionally biased region" description="Basic and acidic residues" evidence="1">
    <location>
        <begin position="302"/>
        <end position="312"/>
    </location>
</feature>
<reference evidence="2" key="1">
    <citation type="submission" date="2013-07" db="EMBL/GenBank/DDBJ databases">
        <title>The Genome Sequence of Cryptococcus dejecticola CBS10117.</title>
        <authorList>
            <consortium name="The Broad Institute Genome Sequencing Platform"/>
            <person name="Cuomo C."/>
            <person name="Litvintseva A."/>
            <person name="Chen Y."/>
            <person name="Heitman J."/>
            <person name="Sun S."/>
            <person name="Springer D."/>
            <person name="Dromer F."/>
            <person name="Young S.K."/>
            <person name="Zeng Q."/>
            <person name="Gargeya S."/>
            <person name="Fitzgerald M."/>
            <person name="Abouelleil A."/>
            <person name="Alvarado L."/>
            <person name="Berlin A.M."/>
            <person name="Chapman S.B."/>
            <person name="Dewar J."/>
            <person name="Goldberg J."/>
            <person name="Griggs A."/>
            <person name="Gujja S."/>
            <person name="Hansen M."/>
            <person name="Howarth C."/>
            <person name="Imamovic A."/>
            <person name="Larimer J."/>
            <person name="McCowan C."/>
            <person name="Murphy C."/>
            <person name="Pearson M."/>
            <person name="Priest M."/>
            <person name="Roberts A."/>
            <person name="Saif S."/>
            <person name="Shea T."/>
            <person name="Sykes S."/>
            <person name="Wortman J."/>
            <person name="Nusbaum C."/>
            <person name="Birren B."/>
        </authorList>
    </citation>
    <scope>NUCLEOTIDE SEQUENCE [LARGE SCALE GENOMIC DNA]</scope>
    <source>
        <strain evidence="2">CBS 10117</strain>
    </source>
</reference>
<feature type="compositionally biased region" description="Polar residues" evidence="1">
    <location>
        <begin position="361"/>
        <end position="386"/>
    </location>
</feature>
<feature type="compositionally biased region" description="Low complexity" evidence="1">
    <location>
        <begin position="190"/>
        <end position="207"/>
    </location>
</feature>
<feature type="compositionally biased region" description="Polar residues" evidence="1">
    <location>
        <begin position="331"/>
        <end position="343"/>
    </location>
</feature>
<sequence length="849" mass="92646">MTSSTSAEYMRQNRQRYNLGPMLTSSNVYWALGNRGYTTDPEYVKAVIRNYVHFKAQRGKSKFELGYKLEVLEREFSQFAYAFRAIRQEYGLAPSRVLPQPQASQPSSTLRRTQTATTPSRANTVSANNNITRTRTTVGATTVRPTQTQSEDDPPPPPYASQDPEPAATRQLQERLAAEAEARGNLSQLTSPSAATPTRTPSTSTHPTSPPASSPIRQPEPEPSVQEELQRIPSDPELAQAWEESQLEEAKRASMAYQIEQQELQEAMRLSMADAEARGIGSSTSAYEGGSSGQNHSISTIPEDRSVSETSHDGEMRDLVSGMEDMIIPGSYTSAPSTASIAPNSAPIPQPQDLLDEPDSQYPSQAPISPQRTGLHIQSKNPFLSSNEKEQLQAMEEAALTTPTSEHFRSPSMSPPGSLYTYYSAPNGPPPQVHRQSFSSYAESGPSNLQHNQPPQQTPPPISSREGSSYTQYTPPTSQQAISSEQNQQLYTPPSAPPPSHLRIVTPTSPSTRPLPATPRDQAPWDESASPRIAFPQPIISPTTQSNSALASPGGTLDSHNSLHQTLQGTPPPLPLRRKSTFVPTPGKEDALEMLRDFDTVFLVDDSTSMAGQRWSEARQALMEVSEIAARYDENGVDIYFLNSKRVGKELKAAHEVEDLFRGLEPKGATPTGMRLESILREYMARLERSHTSPSPSPSSPSINGQSEGTVKPMNLIVVTDGAFAHPVLDRKRTLTLSQSSDSPTPTDRIELLATAPTDDPESVLIACAKRLDRGEYPLSQVGVQFLQIGDDSEAREALQELDDGLAAAHGVRDIVDTVLYDGEDMSAGLIIKTLLGGINRRLDRRSSA</sequence>
<dbReference type="AlphaFoldDB" id="A0A1A5ZXI6"/>
<gene>
    <name evidence="2" type="ORF">I303_07281</name>
</gene>
<dbReference type="PANTHER" id="PTHR34706">
    <property type="entry name" value="SLR1338 PROTEIN"/>
    <property type="match status" value="1"/>
</dbReference>